<dbReference type="STRING" id="515622.bpr_I2882"/>
<dbReference type="SUPFAM" id="SSF47413">
    <property type="entry name" value="lambda repressor-like DNA-binding domains"/>
    <property type="match status" value="1"/>
</dbReference>
<reference evidence="3 4" key="1">
    <citation type="journal article" date="2010" name="PLoS ONE">
        <title>The glycobiome of the rumen bacterium Butyrivibrio proteoclasticus B316(T) highlights adaptation to a polysaccharide-rich environment.</title>
        <authorList>
            <person name="Kelly W.J."/>
            <person name="Leahy S.C."/>
            <person name="Altermann E."/>
            <person name="Yeoman C.J."/>
            <person name="Dunne J.C."/>
            <person name="Kong Z."/>
            <person name="Pacheco D.M."/>
            <person name="Li D."/>
            <person name="Noel S.J."/>
            <person name="Moon C.D."/>
            <person name="Cookson A.L."/>
            <person name="Attwood G.T."/>
        </authorList>
    </citation>
    <scope>NUCLEOTIDE SEQUENCE [LARGE SCALE GENOMIC DNA]</scope>
    <source>
        <strain evidence="4">ATCC 51982 / DSM 14932 / B316</strain>
    </source>
</reference>
<protein>
    <submittedName>
        <fullName evidence="3">HTH/TPR domain-containing protein</fullName>
    </submittedName>
</protein>
<sequence length="374" mass="43127">MNNLGSKIKELRIAENLTQEKLAEELNVSFQSISRWENGISTPDISLIPAIARFFGVSTDYLFGLQDEESEAEKSELEAAYWDYRKEGNLDEAYEVMLKARKLFPRDMHFCSNLAEVMELFDGGNSEQMSAYVNGNFSEQIFSLCRRVVEESKNETDRSRALSLLSSYYMKSGNSAEAIMIANKMTDLKHSKDLLLAEILSGEDKKKQLQMNVLEMADYISDTLVKIAFRKEFGFTLSMAPIEKLEYVQAANTILKTIISDGNYLEYSRKLGWNYRRIAELYCMMDQKEKALEYLLKAEKMASEYDSLDKEKTYQFTSPFCDLVNSDLSNNDKFFVGTETEMLSYRLNEMKSFFGDDEEFIKLCKRVGENNIMI</sequence>
<dbReference type="AlphaFoldDB" id="E0S0C5"/>
<dbReference type="InterPro" id="IPR001387">
    <property type="entry name" value="Cro/C1-type_HTH"/>
</dbReference>
<evidence type="ECO:0000313" key="3">
    <source>
        <dbReference type="EMBL" id="ADL35612.1"/>
    </source>
</evidence>
<dbReference type="eggNOG" id="COG1476">
    <property type="taxonomic scope" value="Bacteria"/>
</dbReference>
<gene>
    <name evidence="3" type="ordered locus">bpr_I2882</name>
</gene>
<evidence type="ECO:0000256" key="1">
    <source>
        <dbReference type="ARBA" id="ARBA00023125"/>
    </source>
</evidence>
<keyword evidence="1" id="KW-0238">DNA-binding</keyword>
<dbReference type="Gene3D" id="1.25.40.10">
    <property type="entry name" value="Tetratricopeptide repeat domain"/>
    <property type="match status" value="1"/>
</dbReference>
<dbReference type="InterPro" id="IPR011990">
    <property type="entry name" value="TPR-like_helical_dom_sf"/>
</dbReference>
<dbReference type="CDD" id="cd00093">
    <property type="entry name" value="HTH_XRE"/>
    <property type="match status" value="1"/>
</dbReference>
<dbReference type="InterPro" id="IPR010982">
    <property type="entry name" value="Lambda_DNA-bd_dom_sf"/>
</dbReference>
<feature type="domain" description="HTH cro/C1-type" evidence="2">
    <location>
        <begin position="8"/>
        <end position="62"/>
    </location>
</feature>
<dbReference type="Proteomes" id="UP000001299">
    <property type="component" value="Chromosome 1"/>
</dbReference>
<accession>E0S0C5</accession>
<dbReference type="PANTHER" id="PTHR46558">
    <property type="entry name" value="TRACRIPTIONAL REGULATORY PROTEIN-RELATED-RELATED"/>
    <property type="match status" value="1"/>
</dbReference>
<evidence type="ECO:0000259" key="2">
    <source>
        <dbReference type="PROSITE" id="PS50943"/>
    </source>
</evidence>
<dbReference type="SUPFAM" id="SSF48452">
    <property type="entry name" value="TPR-like"/>
    <property type="match status" value="1"/>
</dbReference>
<dbReference type="EMBL" id="CP001810">
    <property type="protein sequence ID" value="ADL35612.1"/>
    <property type="molecule type" value="Genomic_DNA"/>
</dbReference>
<evidence type="ECO:0000313" key="4">
    <source>
        <dbReference type="Proteomes" id="UP000001299"/>
    </source>
</evidence>
<dbReference type="KEGG" id="bpb:bpr_I2882"/>
<dbReference type="SMART" id="SM00530">
    <property type="entry name" value="HTH_XRE"/>
    <property type="match status" value="1"/>
</dbReference>
<keyword evidence="4" id="KW-1185">Reference proteome</keyword>
<dbReference type="Gene3D" id="1.10.260.40">
    <property type="entry name" value="lambda repressor-like DNA-binding domains"/>
    <property type="match status" value="1"/>
</dbReference>
<organism evidence="3 4">
    <name type="scientific">Butyrivibrio proteoclasticus (strain ATCC 51982 / DSM 14932 / B316)</name>
    <name type="common">Clostridium proteoclasticum</name>
    <dbReference type="NCBI Taxonomy" id="515622"/>
    <lineage>
        <taxon>Bacteria</taxon>
        <taxon>Bacillati</taxon>
        <taxon>Bacillota</taxon>
        <taxon>Clostridia</taxon>
        <taxon>Lachnospirales</taxon>
        <taxon>Lachnospiraceae</taxon>
        <taxon>Butyrivibrio</taxon>
    </lineage>
</organism>
<dbReference type="GO" id="GO:0003677">
    <property type="term" value="F:DNA binding"/>
    <property type="evidence" value="ECO:0007669"/>
    <property type="project" value="UniProtKB-KW"/>
</dbReference>
<dbReference type="PROSITE" id="PS50943">
    <property type="entry name" value="HTH_CROC1"/>
    <property type="match status" value="1"/>
</dbReference>
<dbReference type="HOGENOM" id="CLU_066839_0_0_9"/>
<dbReference type="Pfam" id="PF01381">
    <property type="entry name" value="HTH_3"/>
    <property type="match status" value="1"/>
</dbReference>
<dbReference type="PANTHER" id="PTHR46558:SF11">
    <property type="entry name" value="HTH-TYPE TRANSCRIPTIONAL REGULATOR XRE"/>
    <property type="match status" value="1"/>
</dbReference>
<name>E0S0C5_BUTPB</name>
<dbReference type="RefSeq" id="WP_013282264.1">
    <property type="nucleotide sequence ID" value="NC_014387.1"/>
</dbReference>
<proteinExistence type="predicted"/>